<keyword evidence="1" id="KW-1133">Transmembrane helix</keyword>
<keyword evidence="1" id="KW-0472">Membrane</keyword>
<keyword evidence="3" id="KW-1185">Reference proteome</keyword>
<gene>
    <name evidence="2" type="ORF">BXT84_12160</name>
</gene>
<accession>A0ABM6RT27</accession>
<protein>
    <submittedName>
        <fullName evidence="2">Uncharacterized protein</fullName>
    </submittedName>
</protein>
<feature type="transmembrane region" description="Helical" evidence="1">
    <location>
        <begin position="21"/>
        <end position="53"/>
    </location>
</feature>
<dbReference type="EMBL" id="CP019454">
    <property type="protein sequence ID" value="AUW94603.1"/>
    <property type="molecule type" value="Genomic_DNA"/>
</dbReference>
<proteinExistence type="predicted"/>
<keyword evidence="1" id="KW-0812">Transmembrane</keyword>
<dbReference type="Proteomes" id="UP000325292">
    <property type="component" value="Chromosome"/>
</dbReference>
<reference evidence="2 3" key="1">
    <citation type="journal article" date="2019" name="Sci. Rep.">
        <title>Sulfobacillus thermotolerans: new insights into resistance and metabolic capacities of acidophilic chemolithotrophs.</title>
        <authorList>
            <person name="Panyushkina A.E."/>
            <person name="Babenko V.V."/>
            <person name="Nikitina A.S."/>
            <person name="Selezneva O.V."/>
            <person name="Tsaplina I.A."/>
            <person name="Letarova M.A."/>
            <person name="Kostryukova E.S."/>
            <person name="Letarov A.V."/>
        </authorList>
    </citation>
    <scope>NUCLEOTIDE SEQUENCE [LARGE SCALE GENOMIC DNA]</scope>
    <source>
        <strain evidence="2 3">Kr1</strain>
    </source>
</reference>
<evidence type="ECO:0000313" key="3">
    <source>
        <dbReference type="Proteomes" id="UP000325292"/>
    </source>
</evidence>
<organism evidence="2 3">
    <name type="scientific">Sulfobacillus thermotolerans</name>
    <dbReference type="NCBI Taxonomy" id="338644"/>
    <lineage>
        <taxon>Bacteria</taxon>
        <taxon>Bacillati</taxon>
        <taxon>Bacillota</taxon>
        <taxon>Clostridia</taxon>
        <taxon>Eubacteriales</taxon>
        <taxon>Clostridiales Family XVII. Incertae Sedis</taxon>
        <taxon>Sulfobacillus</taxon>
    </lineage>
</organism>
<evidence type="ECO:0000313" key="2">
    <source>
        <dbReference type="EMBL" id="AUW94603.1"/>
    </source>
</evidence>
<dbReference type="RefSeq" id="WP_103376842.1">
    <property type="nucleotide sequence ID" value="NZ_CP133983.1"/>
</dbReference>
<evidence type="ECO:0000256" key="1">
    <source>
        <dbReference type="SAM" id="Phobius"/>
    </source>
</evidence>
<name>A0ABM6RT27_9FIRM</name>
<sequence length="63" mass="7229">MLTRRWTTLERQRPRLKWVKWGEIVGVLLTAGGLVGSGTLWLGIFLIIGFGYYGYHILSKPHD</sequence>